<dbReference type="Pfam" id="PF00905">
    <property type="entry name" value="Transpeptidase"/>
    <property type="match status" value="1"/>
</dbReference>
<keyword evidence="11 14" id="KW-1133">Transmembrane helix</keyword>
<keyword evidence="13" id="KW-0961">Cell wall biogenesis/degradation</keyword>
<dbReference type="InterPro" id="IPR012338">
    <property type="entry name" value="Beta-lactam/transpept-like"/>
</dbReference>
<keyword evidence="5" id="KW-0121">Carboxypeptidase</keyword>
<dbReference type="GO" id="GO:0071972">
    <property type="term" value="F:peptidoglycan L,D-transpeptidase activity"/>
    <property type="evidence" value="ECO:0007669"/>
    <property type="project" value="TreeGrafter"/>
</dbReference>
<dbReference type="InterPro" id="IPR017790">
    <property type="entry name" value="Penicillin-binding_protein_2"/>
</dbReference>
<keyword evidence="9" id="KW-0133">Cell shape</keyword>
<evidence type="ECO:0000256" key="9">
    <source>
        <dbReference type="ARBA" id="ARBA00022960"/>
    </source>
</evidence>
<evidence type="ECO:0000256" key="3">
    <source>
        <dbReference type="ARBA" id="ARBA00022475"/>
    </source>
</evidence>
<dbReference type="GO" id="GO:0071555">
    <property type="term" value="P:cell wall organization"/>
    <property type="evidence" value="ECO:0007669"/>
    <property type="project" value="UniProtKB-KW"/>
</dbReference>
<keyword evidence="4" id="KW-0997">Cell inner membrane</keyword>
<dbReference type="GO" id="GO:0009002">
    <property type="term" value="F:serine-type D-Ala-D-Ala carboxypeptidase activity"/>
    <property type="evidence" value="ECO:0007669"/>
    <property type="project" value="InterPro"/>
</dbReference>
<evidence type="ECO:0000256" key="7">
    <source>
        <dbReference type="ARBA" id="ARBA00022692"/>
    </source>
</evidence>
<evidence type="ECO:0000256" key="8">
    <source>
        <dbReference type="ARBA" id="ARBA00022801"/>
    </source>
</evidence>
<name>A0A1T5FHT1_9SPHN</name>
<organism evidence="17 18">
    <name type="scientific">Sphingopyxis flava</name>
    <dbReference type="NCBI Taxonomy" id="1507287"/>
    <lineage>
        <taxon>Bacteria</taxon>
        <taxon>Pseudomonadati</taxon>
        <taxon>Pseudomonadota</taxon>
        <taxon>Alphaproteobacteria</taxon>
        <taxon>Sphingomonadales</taxon>
        <taxon>Sphingomonadaceae</taxon>
        <taxon>Sphingopyxis</taxon>
    </lineage>
</organism>
<dbReference type="InterPro" id="IPR036138">
    <property type="entry name" value="PBP_dimer_sf"/>
</dbReference>
<dbReference type="Gene3D" id="3.90.1310.10">
    <property type="entry name" value="Penicillin-binding protein 2a (Domain 2)"/>
    <property type="match status" value="1"/>
</dbReference>
<keyword evidence="7 14" id="KW-0812">Transmembrane</keyword>
<dbReference type="InterPro" id="IPR005311">
    <property type="entry name" value="PBP_dimer"/>
</dbReference>
<gene>
    <name evidence="17" type="ORF">SAMN06295937_10369</name>
</gene>
<dbReference type="GO" id="GO:0009252">
    <property type="term" value="P:peptidoglycan biosynthetic process"/>
    <property type="evidence" value="ECO:0007669"/>
    <property type="project" value="UniProtKB-KW"/>
</dbReference>
<evidence type="ECO:0000256" key="11">
    <source>
        <dbReference type="ARBA" id="ARBA00022989"/>
    </source>
</evidence>
<dbReference type="InterPro" id="IPR050515">
    <property type="entry name" value="Beta-lactam/transpept"/>
</dbReference>
<evidence type="ECO:0000313" key="17">
    <source>
        <dbReference type="EMBL" id="SKB95740.1"/>
    </source>
</evidence>
<feature type="transmembrane region" description="Helical" evidence="14">
    <location>
        <begin position="21"/>
        <end position="41"/>
    </location>
</feature>
<dbReference type="GO" id="GO:0008360">
    <property type="term" value="P:regulation of cell shape"/>
    <property type="evidence" value="ECO:0007669"/>
    <property type="project" value="UniProtKB-KW"/>
</dbReference>
<dbReference type="Gene3D" id="3.30.1390.30">
    <property type="entry name" value="Penicillin-binding protein 2a, domain 3"/>
    <property type="match status" value="1"/>
</dbReference>
<keyword evidence="8" id="KW-0378">Hydrolase</keyword>
<dbReference type="PANTHER" id="PTHR30627">
    <property type="entry name" value="PEPTIDOGLYCAN D,D-TRANSPEPTIDASE"/>
    <property type="match status" value="1"/>
</dbReference>
<feature type="domain" description="Penicillin-binding protein transpeptidase" evidence="15">
    <location>
        <begin position="268"/>
        <end position="585"/>
    </location>
</feature>
<comment type="subcellular location">
    <subcellularLocation>
        <location evidence="2">Cell membrane</location>
    </subcellularLocation>
    <subcellularLocation>
        <location evidence="1">Membrane</location>
        <topology evidence="1">Single-pass membrane protein</topology>
    </subcellularLocation>
</comment>
<evidence type="ECO:0000256" key="10">
    <source>
        <dbReference type="ARBA" id="ARBA00022984"/>
    </source>
</evidence>
<dbReference type="GO" id="GO:0005886">
    <property type="term" value="C:plasma membrane"/>
    <property type="evidence" value="ECO:0007669"/>
    <property type="project" value="UniProtKB-SubCell"/>
</dbReference>
<sequence>MKRRQPPITEAWRGLTFTRRALVIGGAQAAVGVALAARMAYISVVDNDRYVLESESNRVNLTLVPPRRGWIVDRHGKALANNRVSLRIDIIPDRLHDKDAVLARLRTLLRLDGDTMERIERDLKAASGFQPVAVKEDVSEADYASVLVRLPDLPGIAPARGFARNYPTGAAVGHLIGYVGAPNAEEYEKAKDPLYITPGFKIGKDGLEKYFEPMLKGKPGARRVEVTARGKIVRDLNTKPDVQGKTVHLTIDADLQEYAARRMGRESGAAIVIDCLSGDILAFIAMPSFDPNSFSDGISNSEYAWLRANDHQPLINKATRGLYPPGSTLKPMAALAAMQHGVDPGERHTCIGGYRLGSRFFRCLGTHGTIDMQTAIEKSCNSYFYWLGHRLGYDAIAPAARLLGLGEEYKLAGSNQRYGTIPDSAWKLRKYGREWSASDSLNAIIGQGYVLANPLQLAVMTARIASGQTLYPRLINRHFEHHALPFTAEQLEVARRGMWRVVNGAGTAGRSRLPFDDIQMAGKTGTAQVRGLSGGSGKGGDWKYRDHGLFIGFAPYDNPRYAMSVVIEHGMGGSRAAAPVAKDIFTFLFDRDKAMKALEEFEGGWGGTIKERMDRDYAAWKAGAASDPEPGVPR</sequence>
<evidence type="ECO:0000256" key="5">
    <source>
        <dbReference type="ARBA" id="ARBA00022645"/>
    </source>
</evidence>
<keyword evidence="3" id="KW-1003">Cell membrane</keyword>
<accession>A0A1T5FHT1</accession>
<keyword evidence="17" id="KW-0808">Transferase</keyword>
<dbReference type="InterPro" id="IPR001460">
    <property type="entry name" value="PCN-bd_Tpept"/>
</dbReference>
<evidence type="ECO:0000256" key="2">
    <source>
        <dbReference type="ARBA" id="ARBA00004236"/>
    </source>
</evidence>
<proteinExistence type="predicted"/>
<evidence type="ECO:0000256" key="6">
    <source>
        <dbReference type="ARBA" id="ARBA00022670"/>
    </source>
</evidence>
<evidence type="ECO:0000256" key="14">
    <source>
        <dbReference type="SAM" id="Phobius"/>
    </source>
</evidence>
<dbReference type="SUPFAM" id="SSF56519">
    <property type="entry name" value="Penicillin binding protein dimerisation domain"/>
    <property type="match status" value="1"/>
</dbReference>
<dbReference type="NCBIfam" id="TIGR03423">
    <property type="entry name" value="pbp2_mrdA"/>
    <property type="match status" value="1"/>
</dbReference>
<dbReference type="Proteomes" id="UP000190044">
    <property type="component" value="Unassembled WGS sequence"/>
</dbReference>
<dbReference type="OrthoDB" id="9766847at2"/>
<evidence type="ECO:0000259" key="15">
    <source>
        <dbReference type="Pfam" id="PF00905"/>
    </source>
</evidence>
<dbReference type="PANTHER" id="PTHR30627:SF2">
    <property type="entry name" value="PEPTIDOGLYCAN D,D-TRANSPEPTIDASE MRDA"/>
    <property type="match status" value="1"/>
</dbReference>
<dbReference type="EMBL" id="FUYP01000036">
    <property type="protein sequence ID" value="SKB95740.1"/>
    <property type="molecule type" value="Genomic_DNA"/>
</dbReference>
<reference evidence="18" key="1">
    <citation type="submission" date="2017-02" db="EMBL/GenBank/DDBJ databases">
        <authorList>
            <person name="Varghese N."/>
            <person name="Submissions S."/>
        </authorList>
    </citation>
    <scope>NUCLEOTIDE SEQUENCE [LARGE SCALE GENOMIC DNA]</scope>
    <source>
        <strain evidence="18">R11H</strain>
    </source>
</reference>
<feature type="domain" description="Penicillin-binding protein dimerisation" evidence="16">
    <location>
        <begin position="64"/>
        <end position="235"/>
    </location>
</feature>
<evidence type="ECO:0000256" key="4">
    <source>
        <dbReference type="ARBA" id="ARBA00022519"/>
    </source>
</evidence>
<dbReference type="RefSeq" id="WP_079639974.1">
    <property type="nucleotide sequence ID" value="NZ_FUYP01000036.1"/>
</dbReference>
<dbReference type="Gene3D" id="3.40.710.10">
    <property type="entry name" value="DD-peptidase/beta-lactamase superfamily"/>
    <property type="match status" value="1"/>
</dbReference>
<keyword evidence="6" id="KW-0645">Protease</keyword>
<keyword evidence="12 14" id="KW-0472">Membrane</keyword>
<dbReference type="SUPFAM" id="SSF56601">
    <property type="entry name" value="beta-lactamase/transpeptidase-like"/>
    <property type="match status" value="1"/>
</dbReference>
<evidence type="ECO:0000256" key="13">
    <source>
        <dbReference type="ARBA" id="ARBA00023316"/>
    </source>
</evidence>
<dbReference type="GO" id="GO:0008658">
    <property type="term" value="F:penicillin binding"/>
    <property type="evidence" value="ECO:0007669"/>
    <property type="project" value="InterPro"/>
</dbReference>
<dbReference type="Pfam" id="PF03717">
    <property type="entry name" value="PBP_dimer"/>
    <property type="match status" value="1"/>
</dbReference>
<keyword evidence="10" id="KW-0573">Peptidoglycan synthesis</keyword>
<dbReference type="GO" id="GO:0016740">
    <property type="term" value="F:transferase activity"/>
    <property type="evidence" value="ECO:0007669"/>
    <property type="project" value="UniProtKB-KW"/>
</dbReference>
<keyword evidence="18" id="KW-1185">Reference proteome</keyword>
<dbReference type="GO" id="GO:0006508">
    <property type="term" value="P:proteolysis"/>
    <property type="evidence" value="ECO:0007669"/>
    <property type="project" value="UniProtKB-KW"/>
</dbReference>
<evidence type="ECO:0000256" key="12">
    <source>
        <dbReference type="ARBA" id="ARBA00023136"/>
    </source>
</evidence>
<dbReference type="AlphaFoldDB" id="A0A1T5FHT1"/>
<evidence type="ECO:0000313" key="18">
    <source>
        <dbReference type="Proteomes" id="UP000190044"/>
    </source>
</evidence>
<protein>
    <submittedName>
        <fullName evidence="17">Peptidoglycan glycosyltransferase</fullName>
    </submittedName>
</protein>
<evidence type="ECO:0000259" key="16">
    <source>
        <dbReference type="Pfam" id="PF03717"/>
    </source>
</evidence>
<evidence type="ECO:0000256" key="1">
    <source>
        <dbReference type="ARBA" id="ARBA00004167"/>
    </source>
</evidence>